<feature type="transmembrane region" description="Helical" evidence="1">
    <location>
        <begin position="62"/>
        <end position="88"/>
    </location>
</feature>
<dbReference type="Proteomes" id="UP000184342">
    <property type="component" value="Unassembled WGS sequence"/>
</dbReference>
<dbReference type="STRING" id="1122934.SAMN02745691_01542"/>
<dbReference type="PANTHER" id="PTHR36834">
    <property type="entry name" value="MEMBRANE PROTEIN-RELATED"/>
    <property type="match status" value="1"/>
</dbReference>
<name>A0A1M6HIF2_9FIRM</name>
<dbReference type="InterPro" id="IPR053150">
    <property type="entry name" value="Teicoplanin_resist-assoc"/>
</dbReference>
<accession>A0A1M6HIF2</accession>
<proteinExistence type="predicted"/>
<keyword evidence="1" id="KW-1133">Transmembrane helix</keyword>
<dbReference type="PANTHER" id="PTHR36834:SF1">
    <property type="entry name" value="INTEGRAL MEMBRANE PROTEIN"/>
    <property type="match status" value="1"/>
</dbReference>
<keyword evidence="4" id="KW-1185">Reference proteome</keyword>
<feature type="transmembrane region" description="Helical" evidence="1">
    <location>
        <begin position="126"/>
        <end position="143"/>
    </location>
</feature>
<keyword evidence="1" id="KW-0812">Transmembrane</keyword>
<reference evidence="3 4" key="1">
    <citation type="submission" date="2016-11" db="EMBL/GenBank/DDBJ databases">
        <authorList>
            <person name="Jaros S."/>
            <person name="Januszkiewicz K."/>
            <person name="Wedrychowicz H."/>
        </authorList>
    </citation>
    <scope>NUCLEOTIDE SEQUENCE [LARGE SCALE GENOMIC DNA]</scope>
    <source>
        <strain evidence="3 4">DSM 15970</strain>
    </source>
</reference>
<protein>
    <submittedName>
        <fullName evidence="3">VanZ like family protein</fullName>
    </submittedName>
</protein>
<dbReference type="Pfam" id="PF04892">
    <property type="entry name" value="VanZ"/>
    <property type="match status" value="1"/>
</dbReference>
<dbReference type="InterPro" id="IPR006976">
    <property type="entry name" value="VanZ-like"/>
</dbReference>
<sequence length="154" mass="17389">MIGNVRRLKILSRSLFVLYLFVAIYFLFFSEAMGRTVASQGYRYNLVLFKEINRFLSNVGTLGLYAVVLNIAGNILVFIPFGLLVPVISIQKRGFLFVAFMAFGFSLLVEAVQLILKIGCFDVDDLLMNTIGGCIGYLIFLVYRKISYRRKTAG</sequence>
<dbReference type="AlphaFoldDB" id="A0A1M6HIF2"/>
<dbReference type="EMBL" id="FQYT01000015">
    <property type="protein sequence ID" value="SHJ21981.1"/>
    <property type="molecule type" value="Genomic_DNA"/>
</dbReference>
<organism evidence="3 4">
    <name type="scientific">Parasporobacterium paucivorans DSM 15970</name>
    <dbReference type="NCBI Taxonomy" id="1122934"/>
    <lineage>
        <taxon>Bacteria</taxon>
        <taxon>Bacillati</taxon>
        <taxon>Bacillota</taxon>
        <taxon>Clostridia</taxon>
        <taxon>Lachnospirales</taxon>
        <taxon>Lachnospiraceae</taxon>
        <taxon>Parasporobacterium</taxon>
    </lineage>
</organism>
<evidence type="ECO:0000313" key="4">
    <source>
        <dbReference type="Proteomes" id="UP000184342"/>
    </source>
</evidence>
<feature type="transmembrane region" description="Helical" evidence="1">
    <location>
        <begin position="95"/>
        <end position="114"/>
    </location>
</feature>
<evidence type="ECO:0000313" key="3">
    <source>
        <dbReference type="EMBL" id="SHJ21981.1"/>
    </source>
</evidence>
<gene>
    <name evidence="3" type="ORF">SAMN02745691_01542</name>
</gene>
<evidence type="ECO:0000259" key="2">
    <source>
        <dbReference type="Pfam" id="PF04892"/>
    </source>
</evidence>
<keyword evidence="1" id="KW-0472">Membrane</keyword>
<feature type="domain" description="VanZ-like" evidence="2">
    <location>
        <begin position="16"/>
        <end position="142"/>
    </location>
</feature>
<evidence type="ECO:0000256" key="1">
    <source>
        <dbReference type="SAM" id="Phobius"/>
    </source>
</evidence>